<keyword evidence="7" id="KW-1185">Reference proteome</keyword>
<dbReference type="PROSITE" id="PS51077">
    <property type="entry name" value="HTH_ICLR"/>
    <property type="match status" value="1"/>
</dbReference>
<feature type="domain" description="IclR-ED" evidence="5">
    <location>
        <begin position="70"/>
        <end position="252"/>
    </location>
</feature>
<keyword evidence="1" id="KW-0805">Transcription regulation</keyword>
<dbReference type="EMBL" id="LJJB01000007">
    <property type="protein sequence ID" value="KQL49988.1"/>
    <property type="molecule type" value="Genomic_DNA"/>
</dbReference>
<keyword evidence="3" id="KW-0804">Transcription</keyword>
<evidence type="ECO:0000259" key="4">
    <source>
        <dbReference type="PROSITE" id="PS51077"/>
    </source>
</evidence>
<dbReference type="RefSeq" id="WP_055744323.1">
    <property type="nucleotide sequence ID" value="NZ_LJJB01000007.1"/>
</dbReference>
<evidence type="ECO:0000256" key="3">
    <source>
        <dbReference type="ARBA" id="ARBA00023163"/>
    </source>
</evidence>
<dbReference type="InterPro" id="IPR036390">
    <property type="entry name" value="WH_DNA-bd_sf"/>
</dbReference>
<dbReference type="Proteomes" id="UP000051063">
    <property type="component" value="Unassembled WGS sequence"/>
</dbReference>
<dbReference type="SMART" id="SM00346">
    <property type="entry name" value="HTH_ICLR"/>
    <property type="match status" value="1"/>
</dbReference>
<dbReference type="InterPro" id="IPR036388">
    <property type="entry name" value="WH-like_DNA-bd_sf"/>
</dbReference>
<dbReference type="InterPro" id="IPR014757">
    <property type="entry name" value="Tscrpt_reg_IclR_C"/>
</dbReference>
<dbReference type="Pfam" id="PF01614">
    <property type="entry name" value="IclR_C"/>
    <property type="match status" value="1"/>
</dbReference>
<accession>A0ABR5NEU1</accession>
<evidence type="ECO:0000256" key="1">
    <source>
        <dbReference type="ARBA" id="ARBA00023015"/>
    </source>
</evidence>
<dbReference type="InterPro" id="IPR005471">
    <property type="entry name" value="Tscrpt_reg_IclR_N"/>
</dbReference>
<dbReference type="PANTHER" id="PTHR30136:SF35">
    <property type="entry name" value="HTH-TYPE TRANSCRIPTIONAL REGULATOR RV1719"/>
    <property type="match status" value="1"/>
</dbReference>
<dbReference type="PROSITE" id="PS51078">
    <property type="entry name" value="ICLR_ED"/>
    <property type="match status" value="1"/>
</dbReference>
<evidence type="ECO:0000259" key="5">
    <source>
        <dbReference type="PROSITE" id="PS51078"/>
    </source>
</evidence>
<organism evidence="6 7">
    <name type="scientific">Brevibacillus choshinensis</name>
    <dbReference type="NCBI Taxonomy" id="54911"/>
    <lineage>
        <taxon>Bacteria</taxon>
        <taxon>Bacillati</taxon>
        <taxon>Bacillota</taxon>
        <taxon>Bacilli</taxon>
        <taxon>Bacillales</taxon>
        <taxon>Paenibacillaceae</taxon>
        <taxon>Brevibacillus</taxon>
    </lineage>
</organism>
<evidence type="ECO:0000313" key="7">
    <source>
        <dbReference type="Proteomes" id="UP000051063"/>
    </source>
</evidence>
<evidence type="ECO:0000313" key="6">
    <source>
        <dbReference type="EMBL" id="KQL49988.1"/>
    </source>
</evidence>
<keyword evidence="2" id="KW-0238">DNA-binding</keyword>
<reference evidence="6 7" key="1">
    <citation type="submission" date="2015-09" db="EMBL/GenBank/DDBJ databases">
        <title>Genome sequencing project for genomic taxonomy and phylogenomics of Bacillus-like bacteria.</title>
        <authorList>
            <person name="Liu B."/>
            <person name="Wang J."/>
            <person name="Zhu Y."/>
            <person name="Liu G."/>
            <person name="Chen Q."/>
            <person name="Chen Z."/>
            <person name="Lan J."/>
            <person name="Che J."/>
            <person name="Ge C."/>
            <person name="Shi H."/>
            <person name="Pan Z."/>
            <person name="Liu X."/>
        </authorList>
    </citation>
    <scope>NUCLEOTIDE SEQUENCE [LARGE SCALE GENOMIC DNA]</scope>
    <source>
        <strain evidence="6 7">DSM 8552</strain>
    </source>
</reference>
<protein>
    <recommendedName>
        <fullName evidence="8">IclR family transcriptional regulator</fullName>
    </recommendedName>
</protein>
<feature type="domain" description="HTH iclR-type" evidence="4">
    <location>
        <begin position="7"/>
        <end position="69"/>
    </location>
</feature>
<dbReference type="Gene3D" id="3.30.450.40">
    <property type="match status" value="1"/>
</dbReference>
<dbReference type="SUPFAM" id="SSF55781">
    <property type="entry name" value="GAF domain-like"/>
    <property type="match status" value="1"/>
</dbReference>
<dbReference type="Gene3D" id="1.10.10.10">
    <property type="entry name" value="Winged helix-like DNA-binding domain superfamily/Winged helix DNA-binding domain"/>
    <property type="match status" value="1"/>
</dbReference>
<evidence type="ECO:0000256" key="2">
    <source>
        <dbReference type="ARBA" id="ARBA00023125"/>
    </source>
</evidence>
<gene>
    <name evidence="6" type="ORF">AN963_10010</name>
</gene>
<name>A0ABR5NEU1_BRECH</name>
<dbReference type="InterPro" id="IPR050707">
    <property type="entry name" value="HTH_MetabolicPath_Reg"/>
</dbReference>
<dbReference type="PANTHER" id="PTHR30136">
    <property type="entry name" value="HELIX-TURN-HELIX TRANSCRIPTIONAL REGULATOR, ICLR FAMILY"/>
    <property type="match status" value="1"/>
</dbReference>
<evidence type="ECO:0008006" key="8">
    <source>
        <dbReference type="Google" id="ProtNLM"/>
    </source>
</evidence>
<proteinExistence type="predicted"/>
<dbReference type="SUPFAM" id="SSF46785">
    <property type="entry name" value="Winged helix' DNA-binding domain"/>
    <property type="match status" value="1"/>
</dbReference>
<dbReference type="Pfam" id="PF09339">
    <property type="entry name" value="HTH_IclR"/>
    <property type="match status" value="1"/>
</dbReference>
<sequence length="264" mass="29766">MEESQKVRAVDRALDIIEVFTFKEPELLLVEIAERTGLALATVHRSIQTMIKRGYIEQDPISGKFRLGMQFVKIGGIVIQRIDLTRIATPFLQELSKRTEQNVNMSIYDKGEALCLVNIESFHNFQYGIKVGQRLPIYAGALSKLIMANLPPQELTTVLSRKLEQFTPYTISQEVKLRAELEEIRARGYARSEGELAMGAAALAAPVYNYENRMVAGISISGPEHFYGRENVNEYLRELLKMAEIISIELGFNKVNNASEPNTP</sequence>
<dbReference type="InterPro" id="IPR029016">
    <property type="entry name" value="GAF-like_dom_sf"/>
</dbReference>
<comment type="caution">
    <text evidence="6">The sequence shown here is derived from an EMBL/GenBank/DDBJ whole genome shotgun (WGS) entry which is preliminary data.</text>
</comment>